<sequence length="267" mass="31147">MSDHHENIVSNLSIGIRFWESIVNTSGYVPFHWHSSIEIVYVKEGKLNFHFDSKCHIIYPGHFIVVSSGVVHDVVNTPNSALVLQIPLNFIEPYYTHPERLKFTVDNTKTSACNDVINLMNNLNQVVKNHSEGYLFDSGAILLMLIKNLIYNFSEFTFASQTQPDNVKELLVYLQQHYRDNITLKDLAYRFGYNPSYLSRRFKERMGISLIHYVYYIRLNAFYQDLVKSGTPINTLFLKHGLTNKRTARKFFKEIFGVLPIDIRRKK</sequence>
<keyword evidence="2" id="KW-0238">DNA-binding</keyword>
<comment type="caution">
    <text evidence="5">The sequence shown here is derived from an EMBL/GenBank/DDBJ whole genome shotgun (WGS) entry which is preliminary data.</text>
</comment>
<dbReference type="PANTHER" id="PTHR43280:SF2">
    <property type="entry name" value="HTH-TYPE TRANSCRIPTIONAL REGULATOR EXSA"/>
    <property type="match status" value="1"/>
</dbReference>
<evidence type="ECO:0000256" key="3">
    <source>
        <dbReference type="ARBA" id="ARBA00023163"/>
    </source>
</evidence>
<gene>
    <name evidence="5" type="ORF">ACFP1H_01555</name>
</gene>
<reference evidence="6" key="1">
    <citation type="journal article" date="2019" name="Int. J. Syst. Evol. Microbiol.">
        <title>The Global Catalogue of Microorganisms (GCM) 10K type strain sequencing project: providing services to taxonomists for standard genome sequencing and annotation.</title>
        <authorList>
            <consortium name="The Broad Institute Genomics Platform"/>
            <consortium name="The Broad Institute Genome Sequencing Center for Infectious Disease"/>
            <person name="Wu L."/>
            <person name="Ma J."/>
        </authorList>
    </citation>
    <scope>NUCLEOTIDE SEQUENCE [LARGE SCALE GENOMIC DNA]</scope>
    <source>
        <strain evidence="6">CCM 8950</strain>
    </source>
</reference>
<dbReference type="EMBL" id="JBHSSA010000023">
    <property type="protein sequence ID" value="MFC6253288.1"/>
    <property type="molecule type" value="Genomic_DNA"/>
</dbReference>
<keyword evidence="6" id="KW-1185">Reference proteome</keyword>
<dbReference type="InterPro" id="IPR018060">
    <property type="entry name" value="HTH_AraC"/>
</dbReference>
<dbReference type="SUPFAM" id="SSF51182">
    <property type="entry name" value="RmlC-like cupins"/>
    <property type="match status" value="1"/>
</dbReference>
<dbReference type="Proteomes" id="UP001596190">
    <property type="component" value="Unassembled WGS sequence"/>
</dbReference>
<dbReference type="InterPro" id="IPR009057">
    <property type="entry name" value="Homeodomain-like_sf"/>
</dbReference>
<proteinExistence type="predicted"/>
<name>A0ABW1T6S7_9LACO</name>
<dbReference type="InterPro" id="IPR014710">
    <property type="entry name" value="RmlC-like_jellyroll"/>
</dbReference>
<dbReference type="InterPro" id="IPR011051">
    <property type="entry name" value="RmlC_Cupin_sf"/>
</dbReference>
<dbReference type="Pfam" id="PF12833">
    <property type="entry name" value="HTH_18"/>
    <property type="match status" value="1"/>
</dbReference>
<dbReference type="SMART" id="SM00342">
    <property type="entry name" value="HTH_ARAC"/>
    <property type="match status" value="1"/>
</dbReference>
<evidence type="ECO:0000256" key="2">
    <source>
        <dbReference type="ARBA" id="ARBA00023125"/>
    </source>
</evidence>
<evidence type="ECO:0000313" key="5">
    <source>
        <dbReference type="EMBL" id="MFC6253288.1"/>
    </source>
</evidence>
<dbReference type="PANTHER" id="PTHR43280">
    <property type="entry name" value="ARAC-FAMILY TRANSCRIPTIONAL REGULATOR"/>
    <property type="match status" value="1"/>
</dbReference>
<dbReference type="RefSeq" id="WP_137631390.1">
    <property type="nucleotide sequence ID" value="NZ_BJDO01000032.1"/>
</dbReference>
<dbReference type="PROSITE" id="PS01124">
    <property type="entry name" value="HTH_ARAC_FAMILY_2"/>
    <property type="match status" value="1"/>
</dbReference>
<dbReference type="Gene3D" id="1.10.10.60">
    <property type="entry name" value="Homeodomain-like"/>
    <property type="match status" value="1"/>
</dbReference>
<organism evidence="5 6">
    <name type="scientific">Secundilactobacillus hailunensis</name>
    <dbReference type="NCBI Taxonomy" id="2559923"/>
    <lineage>
        <taxon>Bacteria</taxon>
        <taxon>Bacillati</taxon>
        <taxon>Bacillota</taxon>
        <taxon>Bacilli</taxon>
        <taxon>Lactobacillales</taxon>
        <taxon>Lactobacillaceae</taxon>
        <taxon>Secundilactobacillus</taxon>
    </lineage>
</organism>
<accession>A0ABW1T6S7</accession>
<feature type="domain" description="HTH araC/xylS-type" evidence="4">
    <location>
        <begin position="168"/>
        <end position="266"/>
    </location>
</feature>
<evidence type="ECO:0000256" key="1">
    <source>
        <dbReference type="ARBA" id="ARBA00023015"/>
    </source>
</evidence>
<dbReference type="InterPro" id="IPR013096">
    <property type="entry name" value="Cupin_2"/>
</dbReference>
<protein>
    <submittedName>
        <fullName evidence="5">Helix-turn-helix domain-containing protein</fullName>
    </submittedName>
</protein>
<keyword evidence="1" id="KW-0805">Transcription regulation</keyword>
<keyword evidence="3" id="KW-0804">Transcription</keyword>
<evidence type="ECO:0000313" key="6">
    <source>
        <dbReference type="Proteomes" id="UP001596190"/>
    </source>
</evidence>
<dbReference type="SUPFAM" id="SSF46689">
    <property type="entry name" value="Homeodomain-like"/>
    <property type="match status" value="1"/>
</dbReference>
<evidence type="ECO:0000259" key="4">
    <source>
        <dbReference type="PROSITE" id="PS01124"/>
    </source>
</evidence>
<dbReference type="Gene3D" id="2.60.120.10">
    <property type="entry name" value="Jelly Rolls"/>
    <property type="match status" value="1"/>
</dbReference>
<dbReference type="Pfam" id="PF07883">
    <property type="entry name" value="Cupin_2"/>
    <property type="match status" value="1"/>
</dbReference>
<dbReference type="CDD" id="cd02208">
    <property type="entry name" value="cupin_RmlC-like"/>
    <property type="match status" value="1"/>
</dbReference>